<sequence>MIIYNEPKYMFVEHILEKEISYILSKNIEEKMNRRVSASEMISWENSLSEMMRVIRGDLIPDDVNILLEFNLPSTQKRIDFIIAGKDVDGQKNAIIIELKQWTKADLAEGDGIVQTAFHGRTQSTVHPSYQALSYRRYLENYLESVDPIESDITLDSCAYLHNYIRSRKHENEPLLNDRYSHYYKEAPIYFKMDDLHLADYVTKRVGAGQGSEIASEIETGKLRPSKKLVETLNLMFEGNEEFILLDEQKVAYEQILTIYTEHVLHTDEKHVVLIKGGPGTGKSVIGLNALKALMNEQALVEYITPNAAFREVLRKKLVRQKSMIEIRDMFKGSGSYVDTQMNKIDVLVCDEAHRLKNHGHMQRKIEGENQATQIIRSAKMSVFFIDDEQMISKKDIGSYSLIKEEANKQNAIIHELTLDSQFRCGGSGNYIEWINRFFNNEEEIELDGSYDIQVLDSPQELIDEVVSKRDGRVTAGYAWSWTKERLNGQLVADVQIPEHDFAMPWNDSKRLDWAIHPDGREQIGCIHTVQGLEMTHAGVIIGPDLGYDPQSRQLIVRREEFKDSGARPAKPKKNEVDALERLVKNTYRTLMTRGMKGCYVYCCDPELQQYMKQRIAFTSNEYKNVTREV</sequence>
<dbReference type="InterPro" id="IPR018647">
    <property type="entry name" value="SLFN_3-like_DNA/RNA_helicase"/>
</dbReference>
<dbReference type="SUPFAM" id="SSF52540">
    <property type="entry name" value="P-loop containing nucleoside triphosphate hydrolases"/>
    <property type="match status" value="1"/>
</dbReference>
<dbReference type="RefSeq" id="WP_275060109.1">
    <property type="nucleotide sequence ID" value="NZ_CP109617.1"/>
</dbReference>
<protein>
    <submittedName>
        <fullName evidence="2">DUF2075 domain-containing protein</fullName>
    </submittedName>
</protein>
<reference evidence="2 3" key="1">
    <citation type="submission" date="2022-10" db="EMBL/GenBank/DDBJ databases">
        <title>Complete genome sequence of Exiguobacterium profundum TSS-3 isolated from an extremely saline-alkaline spring located in Ixtapa, Chiapas-Mexico.</title>
        <authorList>
            <person name="Rincon-Rosales R."/>
            <person name="Rogel M.A."/>
            <person name="Rincon-Molina C.I."/>
            <person name="Guerrero G."/>
            <person name="Manzano-Gomez L.A."/>
            <person name="Lopez-Lopez A."/>
            <person name="Rincon Molina F.A."/>
            <person name="Martinez-Romero E."/>
        </authorList>
    </citation>
    <scope>NUCLEOTIDE SEQUENCE [LARGE SCALE GENOMIC DNA]</scope>
    <source>
        <strain evidence="2 3">TSS-3</strain>
    </source>
</reference>
<gene>
    <name evidence="2" type="ORF">OE059_13185</name>
</gene>
<dbReference type="InterPro" id="IPR027417">
    <property type="entry name" value="P-loop_NTPase"/>
</dbReference>
<evidence type="ECO:0000313" key="2">
    <source>
        <dbReference type="EMBL" id="WED54966.1"/>
    </source>
</evidence>
<keyword evidence="3" id="KW-1185">Reference proteome</keyword>
<dbReference type="Pfam" id="PF09848">
    <property type="entry name" value="SLFN-g3_helicase"/>
    <property type="match status" value="1"/>
</dbReference>
<name>A0ABY8AZ54_9BACL</name>
<dbReference type="EMBL" id="CP109617">
    <property type="protein sequence ID" value="WED54966.1"/>
    <property type="molecule type" value="Genomic_DNA"/>
</dbReference>
<organism evidence="2 3">
    <name type="scientific">Exiguobacterium profundum</name>
    <dbReference type="NCBI Taxonomy" id="307643"/>
    <lineage>
        <taxon>Bacteria</taxon>
        <taxon>Bacillati</taxon>
        <taxon>Bacillota</taxon>
        <taxon>Bacilli</taxon>
        <taxon>Bacillales</taxon>
        <taxon>Bacillales Family XII. Incertae Sedis</taxon>
        <taxon>Exiguobacterium</taxon>
    </lineage>
</organism>
<evidence type="ECO:0000259" key="1">
    <source>
        <dbReference type="Pfam" id="PF09848"/>
    </source>
</evidence>
<proteinExistence type="predicted"/>
<evidence type="ECO:0000313" key="3">
    <source>
        <dbReference type="Proteomes" id="UP001219957"/>
    </source>
</evidence>
<accession>A0ABY8AZ54</accession>
<feature type="domain" description="Schlafen group 3-like DNA/RNA helicase" evidence="1">
    <location>
        <begin position="270"/>
        <end position="605"/>
    </location>
</feature>
<dbReference type="Proteomes" id="UP001219957">
    <property type="component" value="Chromosome"/>
</dbReference>
<dbReference type="Gene3D" id="3.40.50.300">
    <property type="entry name" value="P-loop containing nucleotide triphosphate hydrolases"/>
    <property type="match status" value="1"/>
</dbReference>